<accession>A0ABT8GDX6</accession>
<gene>
    <name evidence="2" type="ORF">QQX02_00905</name>
</gene>
<dbReference type="SUPFAM" id="SSF50494">
    <property type="entry name" value="Trypsin-like serine proteases"/>
    <property type="match status" value="1"/>
</dbReference>
<organism evidence="2 3">
    <name type="scientific">Demequina muriae</name>
    <dbReference type="NCBI Taxonomy" id="3051664"/>
    <lineage>
        <taxon>Bacteria</taxon>
        <taxon>Bacillati</taxon>
        <taxon>Actinomycetota</taxon>
        <taxon>Actinomycetes</taxon>
        <taxon>Micrococcales</taxon>
        <taxon>Demequinaceae</taxon>
        <taxon>Demequina</taxon>
    </lineage>
</organism>
<dbReference type="GO" id="GO:0006508">
    <property type="term" value="P:proteolysis"/>
    <property type="evidence" value="ECO:0007669"/>
    <property type="project" value="UniProtKB-KW"/>
</dbReference>
<dbReference type="PROSITE" id="PS51257">
    <property type="entry name" value="PROKAR_LIPOPROTEIN"/>
    <property type="match status" value="1"/>
</dbReference>
<name>A0ABT8GDX6_9MICO</name>
<keyword evidence="1" id="KW-0732">Signal</keyword>
<dbReference type="Proteomes" id="UP001172708">
    <property type="component" value="Unassembled WGS sequence"/>
</dbReference>
<reference evidence="2" key="1">
    <citation type="submission" date="2023-06" db="EMBL/GenBank/DDBJ databases">
        <title>Egi l300058.</title>
        <authorList>
            <person name="Gao L."/>
            <person name="Fang B.-Z."/>
            <person name="Li W.-J."/>
        </authorList>
    </citation>
    <scope>NUCLEOTIDE SEQUENCE</scope>
    <source>
        <strain evidence="2">EGI L300058</strain>
    </source>
</reference>
<dbReference type="RefSeq" id="WP_301140627.1">
    <property type="nucleotide sequence ID" value="NZ_JAUHQA010000001.1"/>
</dbReference>
<keyword evidence="2" id="KW-0645">Protease</keyword>
<dbReference type="PRINTS" id="PR00834">
    <property type="entry name" value="PROTEASES2C"/>
</dbReference>
<evidence type="ECO:0000313" key="2">
    <source>
        <dbReference type="EMBL" id="MDN4479481.1"/>
    </source>
</evidence>
<protein>
    <submittedName>
        <fullName evidence="2">Serine protease</fullName>
    </submittedName>
</protein>
<sequence>MTGRPLAAARRGLALAVASALALSGCAALPHPPAPMPSDWVPAPTATPVTSSVGLSPDGFSAAQRMTVRVRNIGCGFVKTGTGFALDAFTLVTNRHVIDDSQNIQVSTHDGRSIDATAASSTTVADIAIITTQESLGGAFAARAEEDPQEGDVITVVGYPNGGKLTTVSGVVLGPVQDPLGSAVDTVLATTAVVEPGSSGSPVLNDAGDVVGVVYAKNDSNQSFIVPVSVLNTLLAQPALLVPEPVDCDA</sequence>
<comment type="caution">
    <text evidence="2">The sequence shown here is derived from an EMBL/GenBank/DDBJ whole genome shotgun (WGS) entry which is preliminary data.</text>
</comment>
<dbReference type="Pfam" id="PF13365">
    <property type="entry name" value="Trypsin_2"/>
    <property type="match status" value="1"/>
</dbReference>
<dbReference type="PANTHER" id="PTHR43019:SF23">
    <property type="entry name" value="PROTEASE DO-LIKE 5, CHLOROPLASTIC"/>
    <property type="match status" value="1"/>
</dbReference>
<dbReference type="Gene3D" id="2.40.10.10">
    <property type="entry name" value="Trypsin-like serine proteases"/>
    <property type="match status" value="2"/>
</dbReference>
<feature type="chain" id="PRO_5045802510" evidence="1">
    <location>
        <begin position="28"/>
        <end position="250"/>
    </location>
</feature>
<dbReference type="InterPro" id="IPR009003">
    <property type="entry name" value="Peptidase_S1_PA"/>
</dbReference>
<dbReference type="EMBL" id="JAUHQA010000001">
    <property type="protein sequence ID" value="MDN4479481.1"/>
    <property type="molecule type" value="Genomic_DNA"/>
</dbReference>
<dbReference type="GO" id="GO:0008233">
    <property type="term" value="F:peptidase activity"/>
    <property type="evidence" value="ECO:0007669"/>
    <property type="project" value="UniProtKB-KW"/>
</dbReference>
<feature type="signal peptide" evidence="1">
    <location>
        <begin position="1"/>
        <end position="27"/>
    </location>
</feature>
<keyword evidence="3" id="KW-1185">Reference proteome</keyword>
<dbReference type="PANTHER" id="PTHR43019">
    <property type="entry name" value="SERINE ENDOPROTEASE DEGS"/>
    <property type="match status" value="1"/>
</dbReference>
<dbReference type="InterPro" id="IPR001940">
    <property type="entry name" value="Peptidase_S1C"/>
</dbReference>
<keyword evidence="2" id="KW-0378">Hydrolase</keyword>
<dbReference type="InterPro" id="IPR043504">
    <property type="entry name" value="Peptidase_S1_PA_chymotrypsin"/>
</dbReference>
<evidence type="ECO:0000256" key="1">
    <source>
        <dbReference type="SAM" id="SignalP"/>
    </source>
</evidence>
<proteinExistence type="predicted"/>
<evidence type="ECO:0000313" key="3">
    <source>
        <dbReference type="Proteomes" id="UP001172708"/>
    </source>
</evidence>